<dbReference type="OrthoDB" id="9764953at2"/>
<dbReference type="InterPro" id="IPR003140">
    <property type="entry name" value="PLipase/COase/thioEstase"/>
</dbReference>
<sequence>MKNHKNYLILLLLPMLFIGTHKLMAQDKSPFEKRVFVNHKGDSLLYRILYPENYGNGKKYPMVLFLHGAGERGSDNEKQLSHGADLFLSPENRAQFPAIIVFPQCPEDKYWIDISIRKELFGKGNPDFSQSVENPSEQLDLVNELTKKLIKKERIDKKRLYVMGLSMGGFGTFETLGRWPKKYAAAIAICGGGNLSLAKKYAHHTSLWITHGGKDDIVPPVLSQRVYKILKEEGADVKYSFYPEANHNAWDPTFAEPDLLPWLFSKHK</sequence>
<dbReference type="AlphaFoldDB" id="A0A514CJ79"/>
<dbReference type="Pfam" id="PF02230">
    <property type="entry name" value="Abhydrolase_2"/>
    <property type="match status" value="1"/>
</dbReference>
<dbReference type="InterPro" id="IPR029058">
    <property type="entry name" value="AB_hydrolase_fold"/>
</dbReference>
<dbReference type="GO" id="GO:0016787">
    <property type="term" value="F:hydrolase activity"/>
    <property type="evidence" value="ECO:0007669"/>
    <property type="project" value="InterPro"/>
</dbReference>
<evidence type="ECO:0000313" key="4">
    <source>
        <dbReference type="Proteomes" id="UP000316614"/>
    </source>
</evidence>
<dbReference type="PANTHER" id="PTHR43037:SF1">
    <property type="entry name" value="BLL1128 PROTEIN"/>
    <property type="match status" value="1"/>
</dbReference>
<evidence type="ECO:0000259" key="2">
    <source>
        <dbReference type="Pfam" id="PF02230"/>
    </source>
</evidence>
<evidence type="ECO:0000256" key="1">
    <source>
        <dbReference type="ARBA" id="ARBA00022729"/>
    </source>
</evidence>
<dbReference type="Proteomes" id="UP000316614">
    <property type="component" value="Chromosome"/>
</dbReference>
<dbReference type="RefSeq" id="WP_141614936.1">
    <property type="nucleotide sequence ID" value="NZ_CP041253.1"/>
</dbReference>
<gene>
    <name evidence="3" type="ORF">FKX85_11870</name>
</gene>
<accession>A0A514CJ79</accession>
<proteinExistence type="predicted"/>
<dbReference type="KEGG" id="echi:FKX85_11870"/>
<reference evidence="3 4" key="1">
    <citation type="submission" date="2019-06" db="EMBL/GenBank/DDBJ databases">
        <title>Echinicola alkalisoli sp. nov. isolated from saline soil.</title>
        <authorList>
            <person name="Sun J.-Q."/>
            <person name="Xu L."/>
        </authorList>
    </citation>
    <scope>NUCLEOTIDE SEQUENCE [LARGE SCALE GENOMIC DNA]</scope>
    <source>
        <strain evidence="3 4">LN3S3</strain>
    </source>
</reference>
<evidence type="ECO:0000313" key="3">
    <source>
        <dbReference type="EMBL" id="QDH79694.1"/>
    </source>
</evidence>
<dbReference type="Gene3D" id="3.40.50.1820">
    <property type="entry name" value="alpha/beta hydrolase"/>
    <property type="match status" value="1"/>
</dbReference>
<dbReference type="EMBL" id="CP041253">
    <property type="protein sequence ID" value="QDH79694.1"/>
    <property type="molecule type" value="Genomic_DNA"/>
</dbReference>
<protein>
    <submittedName>
        <fullName evidence="3">Prolyl oligopeptidase family serine peptidase</fullName>
    </submittedName>
</protein>
<organism evidence="3 4">
    <name type="scientific">Echinicola soli</name>
    <dbReference type="NCBI Taxonomy" id="2591634"/>
    <lineage>
        <taxon>Bacteria</taxon>
        <taxon>Pseudomonadati</taxon>
        <taxon>Bacteroidota</taxon>
        <taxon>Cytophagia</taxon>
        <taxon>Cytophagales</taxon>
        <taxon>Cyclobacteriaceae</taxon>
        <taxon>Echinicola</taxon>
    </lineage>
</organism>
<dbReference type="InterPro" id="IPR050955">
    <property type="entry name" value="Plant_Biomass_Hydrol_Est"/>
</dbReference>
<name>A0A514CJ79_9BACT</name>
<keyword evidence="4" id="KW-1185">Reference proteome</keyword>
<dbReference type="SUPFAM" id="SSF53474">
    <property type="entry name" value="alpha/beta-Hydrolases"/>
    <property type="match status" value="1"/>
</dbReference>
<dbReference type="PANTHER" id="PTHR43037">
    <property type="entry name" value="UNNAMED PRODUCT-RELATED"/>
    <property type="match status" value="1"/>
</dbReference>
<keyword evidence="1" id="KW-0732">Signal</keyword>
<feature type="domain" description="Phospholipase/carboxylesterase/thioesterase" evidence="2">
    <location>
        <begin position="57"/>
        <end position="251"/>
    </location>
</feature>